<dbReference type="RefSeq" id="WP_201017049.1">
    <property type="nucleotide sequence ID" value="NZ_JAUQOO010000005.1"/>
</dbReference>
<comment type="caution">
    <text evidence="2">The sequence shown here is derived from an EMBL/GenBank/DDBJ whole genome shotgun (WGS) entry which is preliminary data.</text>
</comment>
<organism evidence="2 3">
    <name type="scientific">Pseudomonas serbiensis</name>
    <dbReference type="NCBI Taxonomy" id="3064350"/>
    <lineage>
        <taxon>Bacteria</taxon>
        <taxon>Pseudomonadati</taxon>
        <taxon>Pseudomonadota</taxon>
        <taxon>Gammaproteobacteria</taxon>
        <taxon>Pseudomonadales</taxon>
        <taxon>Pseudomonadaceae</taxon>
        <taxon>Pseudomonas</taxon>
    </lineage>
</organism>
<dbReference type="InterPro" id="IPR016040">
    <property type="entry name" value="NAD(P)-bd_dom"/>
</dbReference>
<dbReference type="Pfam" id="PF13460">
    <property type="entry name" value="NAD_binding_10"/>
    <property type="match status" value="1"/>
</dbReference>
<dbReference type="GO" id="GO:0003955">
    <property type="term" value="F:NAD(P)H dehydrogenase (quinone) activity"/>
    <property type="evidence" value="ECO:0007669"/>
    <property type="project" value="UniProtKB-EC"/>
</dbReference>
<dbReference type="Gene3D" id="3.90.25.10">
    <property type="entry name" value="UDP-galactose 4-epimerase, domain 1"/>
    <property type="match status" value="1"/>
</dbReference>
<dbReference type="Gene3D" id="3.40.50.720">
    <property type="entry name" value="NAD(P)-binding Rossmann-like Domain"/>
    <property type="match status" value="1"/>
</dbReference>
<dbReference type="PANTHER" id="PTHR47129">
    <property type="entry name" value="QUINONE OXIDOREDUCTASE 2"/>
    <property type="match status" value="1"/>
</dbReference>
<dbReference type="EMBL" id="JAUQOO010000005">
    <property type="protein sequence ID" value="MDO7926870.1"/>
    <property type="molecule type" value="Genomic_DNA"/>
</dbReference>
<gene>
    <name evidence="2" type="ORF">Q6A51_08785</name>
</gene>
<dbReference type="Proteomes" id="UP001223016">
    <property type="component" value="Unassembled WGS sequence"/>
</dbReference>
<dbReference type="PANTHER" id="PTHR47129:SF1">
    <property type="entry name" value="NMRA-LIKE DOMAIN-CONTAINING PROTEIN"/>
    <property type="match status" value="1"/>
</dbReference>
<feature type="domain" description="NAD(P)-binding" evidence="1">
    <location>
        <begin position="7"/>
        <end position="183"/>
    </location>
</feature>
<keyword evidence="2" id="KW-0560">Oxidoreductase</keyword>
<dbReference type="InterPro" id="IPR036291">
    <property type="entry name" value="NAD(P)-bd_dom_sf"/>
</dbReference>
<reference evidence="2 3" key="1">
    <citation type="submission" date="2023-07" db="EMBL/GenBank/DDBJ databases">
        <title>Identification of four novel Pseudomonas species associated with bacterial leaf spot of cucurbits.</title>
        <authorList>
            <person name="Fullem K.R."/>
        </authorList>
    </citation>
    <scope>NUCLEOTIDE SEQUENCE [LARGE SCALE GENOMIC DNA]</scope>
    <source>
        <strain evidence="2 3">KFB 138</strain>
    </source>
</reference>
<keyword evidence="3" id="KW-1185">Reference proteome</keyword>
<dbReference type="EC" id="1.6.5.2" evidence="2"/>
<evidence type="ECO:0000259" key="1">
    <source>
        <dbReference type="Pfam" id="PF13460"/>
    </source>
</evidence>
<accession>A0ABT9CSR5</accession>
<proteinExistence type="predicted"/>
<dbReference type="CDD" id="cd05269">
    <property type="entry name" value="TMR_SDR_a"/>
    <property type="match status" value="1"/>
</dbReference>
<protein>
    <submittedName>
        <fullName evidence="2">SDR family oxidoreductase</fullName>
        <ecNumber evidence="2">1.6.5.2</ecNumber>
    </submittedName>
</protein>
<dbReference type="InterPro" id="IPR052718">
    <property type="entry name" value="NmrA-type_oxidoreductase"/>
</dbReference>
<evidence type="ECO:0000313" key="3">
    <source>
        <dbReference type="Proteomes" id="UP001223016"/>
    </source>
</evidence>
<dbReference type="SUPFAM" id="SSF51735">
    <property type="entry name" value="NAD(P)-binding Rossmann-fold domains"/>
    <property type="match status" value="1"/>
</dbReference>
<sequence length="284" mass="29797">MKIGISGASGHLGRAVLQHITDKNPGVKQVGISRTPHSLPNDVEGRLGDYDRPETLISAYVGLDRLLIIPSVDLRPGVRATQHVTAIDAAVAAGVKHIVLVSALGTRKQEEPANGASYWTAEQHLIKTAPAWTIVRMSYYAEAFAQEVRMQAAAGVLTGLGESRVSYVSRDDVAAALAGVLTSDGHIGAIYSATGPKSITSAERVEAATSLTGKPFGFVVLPQEQLSAGLSQAGLPEDVINVVISIQQDFVQGAFDVVTGHVEHLSGRAPRSLQQVLGALADNA</sequence>
<evidence type="ECO:0000313" key="2">
    <source>
        <dbReference type="EMBL" id="MDO7926870.1"/>
    </source>
</evidence>
<name>A0ABT9CSR5_9PSED</name>